<name>A0A2S3W320_9PROT</name>
<keyword evidence="2" id="KW-0645">Protease</keyword>
<dbReference type="PANTHER" id="PTHR42987:SF4">
    <property type="entry name" value="PROTEASE SOHB-RELATED"/>
    <property type="match status" value="1"/>
</dbReference>
<keyword evidence="5" id="KW-0472">Membrane</keyword>
<evidence type="ECO:0000259" key="6">
    <source>
        <dbReference type="Pfam" id="PF01343"/>
    </source>
</evidence>
<evidence type="ECO:0000256" key="3">
    <source>
        <dbReference type="ARBA" id="ARBA00022801"/>
    </source>
</evidence>
<reference evidence="7 8" key="1">
    <citation type="submission" date="2018-01" db="EMBL/GenBank/DDBJ databases">
        <title>Draft Genome Sequence of Komagataeibacter maltaceti LMG 1529, a Vinegar Producing Acetic Acid Bacterium Isolated from Malt Vinegar Brewery Acetifiers.</title>
        <authorList>
            <person name="Zhang Q."/>
            <person name="Hollensteiner J."/>
            <person name="Poehlein A."/>
            <person name="Daniel R."/>
        </authorList>
    </citation>
    <scope>NUCLEOTIDE SEQUENCE [LARGE SCALE GENOMIC DNA]</scope>
    <source>
        <strain evidence="7 8">LMG 1529</strain>
    </source>
</reference>
<dbReference type="OrthoDB" id="9764363at2"/>
<dbReference type="CDD" id="cd07023">
    <property type="entry name" value="S49_Sppa_N_C"/>
    <property type="match status" value="1"/>
</dbReference>
<dbReference type="NCBIfam" id="TIGR00706">
    <property type="entry name" value="SppA_dom"/>
    <property type="match status" value="1"/>
</dbReference>
<keyword evidence="3 7" id="KW-0378">Hydrolase</keyword>
<evidence type="ECO:0000256" key="1">
    <source>
        <dbReference type="ARBA" id="ARBA00008683"/>
    </source>
</evidence>
<dbReference type="InterPro" id="IPR029045">
    <property type="entry name" value="ClpP/crotonase-like_dom_sf"/>
</dbReference>
<evidence type="ECO:0000313" key="8">
    <source>
        <dbReference type="Proteomes" id="UP000237344"/>
    </source>
</evidence>
<dbReference type="AlphaFoldDB" id="A0A2S3W320"/>
<keyword evidence="8" id="KW-1185">Reference proteome</keyword>
<comment type="caution">
    <text evidence="7">The sequence shown here is derived from an EMBL/GenBank/DDBJ whole genome shotgun (WGS) entry which is preliminary data.</text>
</comment>
<dbReference type="PANTHER" id="PTHR42987">
    <property type="entry name" value="PEPTIDASE S49"/>
    <property type="match status" value="1"/>
</dbReference>
<dbReference type="EC" id="3.4.21.-" evidence="7"/>
<dbReference type="InterPro" id="IPR004635">
    <property type="entry name" value="Pept_S49_SppA"/>
</dbReference>
<evidence type="ECO:0000256" key="2">
    <source>
        <dbReference type="ARBA" id="ARBA00022670"/>
    </source>
</evidence>
<dbReference type="InterPro" id="IPR047272">
    <property type="entry name" value="S49_SppA_C"/>
</dbReference>
<keyword evidence="4" id="KW-0720">Serine protease</keyword>
<accession>A0A2S3W320</accession>
<comment type="similarity">
    <text evidence="1">Belongs to the peptidase S49 family.</text>
</comment>
<dbReference type="Proteomes" id="UP000237344">
    <property type="component" value="Unassembled WGS sequence"/>
</dbReference>
<dbReference type="RefSeq" id="WP_110095065.1">
    <property type="nucleotide sequence ID" value="NZ_NKUE01000002.1"/>
</dbReference>
<dbReference type="SUPFAM" id="SSF52096">
    <property type="entry name" value="ClpP/crotonase"/>
    <property type="match status" value="1"/>
</dbReference>
<dbReference type="GO" id="GO:0008236">
    <property type="term" value="F:serine-type peptidase activity"/>
    <property type="evidence" value="ECO:0007669"/>
    <property type="project" value="UniProtKB-KW"/>
</dbReference>
<evidence type="ECO:0000256" key="5">
    <source>
        <dbReference type="SAM" id="Phobius"/>
    </source>
</evidence>
<proteinExistence type="inferred from homology"/>
<evidence type="ECO:0000256" key="4">
    <source>
        <dbReference type="ARBA" id="ARBA00022825"/>
    </source>
</evidence>
<dbReference type="GO" id="GO:0006508">
    <property type="term" value="P:proteolysis"/>
    <property type="evidence" value="ECO:0007669"/>
    <property type="project" value="UniProtKB-KW"/>
</dbReference>
<keyword evidence="5" id="KW-1133">Transmembrane helix</keyword>
<dbReference type="InterPro" id="IPR002142">
    <property type="entry name" value="Peptidase_S49"/>
</dbReference>
<sequence>MAFDADMTLERQSLRRRLVLWRIAAVAIFACGLLAVAGRAVWSGHVPARDHIVRLRIEGVVGADTTRTLALIRKARTDPAVKGMLLDINTPGGAVTGGETLHDAVAEFARHKPVAVSMGSLAASAGYMIAVPAQRLFAHHSTLTGSIGVIMQAPDVSGLLDRVGVHVDQLVSGPMKGQPSVVQPLSPQGRQMLQGVVSDLYDMFVTMVAQGRHIPRERVLELADGRPYTGAQALSLGLVDQIGGEQEAKEWLINTLHLPDNVDVEDMKPRSSFRLDWMRHLLGSVLGIVTESDRLEGLFRPAGDLDGAVAIWKP</sequence>
<dbReference type="EMBL" id="POTC01000014">
    <property type="protein sequence ID" value="POF62943.1"/>
    <property type="molecule type" value="Genomic_DNA"/>
</dbReference>
<keyword evidence="5" id="KW-0812">Transmembrane</keyword>
<dbReference type="Pfam" id="PF01343">
    <property type="entry name" value="Peptidase_S49"/>
    <property type="match status" value="1"/>
</dbReference>
<dbReference type="Gene3D" id="3.90.226.10">
    <property type="entry name" value="2-enoyl-CoA Hydratase, Chain A, domain 1"/>
    <property type="match status" value="2"/>
</dbReference>
<feature type="transmembrane region" description="Helical" evidence="5">
    <location>
        <begin position="20"/>
        <end position="42"/>
    </location>
</feature>
<protein>
    <submittedName>
        <fullName evidence="7">Putative signal peptide peptidase SppA</fullName>
        <ecNumber evidence="7">3.4.21.-</ecNumber>
    </submittedName>
</protein>
<evidence type="ECO:0000313" key="7">
    <source>
        <dbReference type="EMBL" id="POF62943.1"/>
    </source>
</evidence>
<feature type="domain" description="Peptidase S49" evidence="6">
    <location>
        <begin position="108"/>
        <end position="252"/>
    </location>
</feature>
<gene>
    <name evidence="7" type="primary">sppA</name>
    <name evidence="7" type="ORF">KMAL_14430</name>
</gene>
<organism evidence="7 8">
    <name type="scientific">Novacetimonas maltaceti</name>
    <dbReference type="NCBI Taxonomy" id="1203393"/>
    <lineage>
        <taxon>Bacteria</taxon>
        <taxon>Pseudomonadati</taxon>
        <taxon>Pseudomonadota</taxon>
        <taxon>Alphaproteobacteria</taxon>
        <taxon>Acetobacterales</taxon>
        <taxon>Acetobacteraceae</taxon>
        <taxon>Novacetimonas</taxon>
    </lineage>
</organism>